<gene>
    <name evidence="2" type="ORF">CEXT_452851</name>
</gene>
<reference evidence="2 3" key="1">
    <citation type="submission" date="2021-06" db="EMBL/GenBank/DDBJ databases">
        <title>Caerostris extrusa draft genome.</title>
        <authorList>
            <person name="Kono N."/>
            <person name="Arakawa K."/>
        </authorList>
    </citation>
    <scope>NUCLEOTIDE SEQUENCE [LARGE SCALE GENOMIC DNA]</scope>
</reference>
<keyword evidence="1" id="KW-1133">Transmembrane helix</keyword>
<organism evidence="2 3">
    <name type="scientific">Caerostris extrusa</name>
    <name type="common">Bark spider</name>
    <name type="synonym">Caerostris bankana</name>
    <dbReference type="NCBI Taxonomy" id="172846"/>
    <lineage>
        <taxon>Eukaryota</taxon>
        <taxon>Metazoa</taxon>
        <taxon>Ecdysozoa</taxon>
        <taxon>Arthropoda</taxon>
        <taxon>Chelicerata</taxon>
        <taxon>Arachnida</taxon>
        <taxon>Araneae</taxon>
        <taxon>Araneomorphae</taxon>
        <taxon>Entelegynae</taxon>
        <taxon>Araneoidea</taxon>
        <taxon>Araneidae</taxon>
        <taxon>Caerostris</taxon>
    </lineage>
</organism>
<keyword evidence="1" id="KW-0472">Membrane</keyword>
<comment type="caution">
    <text evidence="2">The sequence shown here is derived from an EMBL/GenBank/DDBJ whole genome shotgun (WGS) entry which is preliminary data.</text>
</comment>
<keyword evidence="1" id="KW-0812">Transmembrane</keyword>
<evidence type="ECO:0000313" key="3">
    <source>
        <dbReference type="Proteomes" id="UP001054945"/>
    </source>
</evidence>
<keyword evidence="3" id="KW-1185">Reference proteome</keyword>
<evidence type="ECO:0000313" key="2">
    <source>
        <dbReference type="EMBL" id="GIY63591.1"/>
    </source>
</evidence>
<dbReference type="EMBL" id="BPLR01013761">
    <property type="protein sequence ID" value="GIY63591.1"/>
    <property type="molecule type" value="Genomic_DNA"/>
</dbReference>
<dbReference type="AlphaFoldDB" id="A0AAV4V037"/>
<proteinExistence type="predicted"/>
<evidence type="ECO:0000256" key="1">
    <source>
        <dbReference type="SAM" id="Phobius"/>
    </source>
</evidence>
<protein>
    <submittedName>
        <fullName evidence="2">Uncharacterized protein</fullName>
    </submittedName>
</protein>
<name>A0AAV4V037_CAEEX</name>
<dbReference type="Proteomes" id="UP001054945">
    <property type="component" value="Unassembled WGS sequence"/>
</dbReference>
<feature type="transmembrane region" description="Helical" evidence="1">
    <location>
        <begin position="63"/>
        <end position="83"/>
    </location>
</feature>
<accession>A0AAV4V037</accession>
<sequence>MFPKCKCELTPVIAFPAPTLSHHQKLKNETALRYKLGLARTGLAQLLLKHDKLQTTSFPELRIYIYIPIHIAYIFLVVPWSNAKENAASEIERER</sequence>